<keyword evidence="3" id="KW-1185">Reference proteome</keyword>
<dbReference type="InterPro" id="IPR014710">
    <property type="entry name" value="RmlC-like_jellyroll"/>
</dbReference>
<dbReference type="InterPro" id="IPR013096">
    <property type="entry name" value="Cupin_2"/>
</dbReference>
<accession>A0A5B2XC31</accession>
<dbReference type="OrthoDB" id="4060574at2"/>
<dbReference type="EMBL" id="VUOB01000035">
    <property type="protein sequence ID" value="KAA2260650.1"/>
    <property type="molecule type" value="Genomic_DNA"/>
</dbReference>
<dbReference type="InterPro" id="IPR011051">
    <property type="entry name" value="RmlC_Cupin_sf"/>
</dbReference>
<organism evidence="2 3">
    <name type="scientific">Solihabitans fulvus</name>
    <dbReference type="NCBI Taxonomy" id="1892852"/>
    <lineage>
        <taxon>Bacteria</taxon>
        <taxon>Bacillati</taxon>
        <taxon>Actinomycetota</taxon>
        <taxon>Actinomycetes</taxon>
        <taxon>Pseudonocardiales</taxon>
        <taxon>Pseudonocardiaceae</taxon>
        <taxon>Solihabitans</taxon>
    </lineage>
</organism>
<reference evidence="2 3" key="1">
    <citation type="submission" date="2019-09" db="EMBL/GenBank/DDBJ databases">
        <title>Goodfellowia gen. nov., a new genus of the Pseudonocardineae related to Actinoalloteichus, containing Goodfellowia coeruleoviolacea gen. nov., comb. nov. gen. nov., comb. nov.</title>
        <authorList>
            <person name="Labeda D."/>
        </authorList>
    </citation>
    <scope>NUCLEOTIDE SEQUENCE [LARGE SCALE GENOMIC DNA]</scope>
    <source>
        <strain evidence="2 3">AN110305</strain>
    </source>
</reference>
<dbReference type="Gene3D" id="2.60.120.10">
    <property type="entry name" value="Jelly Rolls"/>
    <property type="match status" value="1"/>
</dbReference>
<evidence type="ECO:0000313" key="3">
    <source>
        <dbReference type="Proteomes" id="UP000323454"/>
    </source>
</evidence>
<comment type="caution">
    <text evidence="2">The sequence shown here is derived from an EMBL/GenBank/DDBJ whole genome shotgun (WGS) entry which is preliminary data.</text>
</comment>
<feature type="domain" description="Cupin type-2" evidence="1">
    <location>
        <begin position="58"/>
        <end position="124"/>
    </location>
</feature>
<dbReference type="Pfam" id="PF07883">
    <property type="entry name" value="Cupin_2"/>
    <property type="match status" value="1"/>
</dbReference>
<dbReference type="AlphaFoldDB" id="A0A5B2XC31"/>
<evidence type="ECO:0000313" key="2">
    <source>
        <dbReference type="EMBL" id="KAA2260650.1"/>
    </source>
</evidence>
<protein>
    <submittedName>
        <fullName evidence="2">Cupin domain-containing protein</fullName>
    </submittedName>
</protein>
<dbReference type="Proteomes" id="UP000323454">
    <property type="component" value="Unassembled WGS sequence"/>
</dbReference>
<gene>
    <name evidence="2" type="ORF">F0L68_19825</name>
</gene>
<sequence length="238" mass="26581">MNVGTEDVVALSELVRQGARPGNEQFDGDAHLSDVIPKPWGYEYRAYADDFFDFWNLHIEPGRSTSMHVHPRKLTYLLCMSGQGVTIGLTQEILVRAGTMVRIAGGTFHATRNIGAEPLALIEVELPRNKFDLIRYRDDYARAGTPYETDSEPADGHPMRTVPYLPNAAMRDRSPDGRFGFALRTGMDIFYRRRPQDIFHVPLGLVGLAHGEVEILTGLDNRISPATDQYYLSISAAA</sequence>
<evidence type="ECO:0000259" key="1">
    <source>
        <dbReference type="Pfam" id="PF07883"/>
    </source>
</evidence>
<reference evidence="2 3" key="2">
    <citation type="submission" date="2019-09" db="EMBL/GenBank/DDBJ databases">
        <authorList>
            <person name="Jin C."/>
        </authorList>
    </citation>
    <scope>NUCLEOTIDE SEQUENCE [LARGE SCALE GENOMIC DNA]</scope>
    <source>
        <strain evidence="2 3">AN110305</strain>
    </source>
</reference>
<proteinExistence type="predicted"/>
<name>A0A5B2XC31_9PSEU</name>
<dbReference type="RefSeq" id="WP_149851112.1">
    <property type="nucleotide sequence ID" value="NZ_VUOB01000035.1"/>
</dbReference>
<dbReference type="SUPFAM" id="SSF51182">
    <property type="entry name" value="RmlC-like cupins"/>
    <property type="match status" value="1"/>
</dbReference>